<dbReference type="AlphaFoldDB" id="A0A3P7MPV5"/>
<keyword evidence="2" id="KW-1185">Reference proteome</keyword>
<evidence type="ECO:0000313" key="1">
    <source>
        <dbReference type="EMBL" id="VDN25157.1"/>
    </source>
</evidence>
<sequence length="107" mass="11820">MERVKSHTKTKIQERINKKRLEAMRLAGTLASQQFHTGAPHQQTMVAGPVQYQDQLESYAGSSNSVTGEGQMSAQSYVGLPAAYEGRQSMETGNPVVSVQQMPHQMR</sequence>
<evidence type="ECO:0000313" key="2">
    <source>
        <dbReference type="Proteomes" id="UP000271889"/>
    </source>
</evidence>
<name>A0A3P7MPV5_CYLGO</name>
<accession>A0A3P7MPV5</accession>
<organism evidence="1 2">
    <name type="scientific">Cylicostephanus goldi</name>
    <name type="common">Nematode worm</name>
    <dbReference type="NCBI Taxonomy" id="71465"/>
    <lineage>
        <taxon>Eukaryota</taxon>
        <taxon>Metazoa</taxon>
        <taxon>Ecdysozoa</taxon>
        <taxon>Nematoda</taxon>
        <taxon>Chromadorea</taxon>
        <taxon>Rhabditida</taxon>
        <taxon>Rhabditina</taxon>
        <taxon>Rhabditomorpha</taxon>
        <taxon>Strongyloidea</taxon>
        <taxon>Strongylidae</taxon>
        <taxon>Cylicostephanus</taxon>
    </lineage>
</organism>
<reference evidence="1 2" key="1">
    <citation type="submission" date="2018-11" db="EMBL/GenBank/DDBJ databases">
        <authorList>
            <consortium name="Pathogen Informatics"/>
        </authorList>
    </citation>
    <scope>NUCLEOTIDE SEQUENCE [LARGE SCALE GENOMIC DNA]</scope>
</reference>
<dbReference type="EMBL" id="UYRV01109410">
    <property type="protein sequence ID" value="VDN25157.1"/>
    <property type="molecule type" value="Genomic_DNA"/>
</dbReference>
<dbReference type="Proteomes" id="UP000271889">
    <property type="component" value="Unassembled WGS sequence"/>
</dbReference>
<proteinExistence type="predicted"/>
<gene>
    <name evidence="1" type="ORF">CGOC_LOCUS10017</name>
</gene>
<protein>
    <submittedName>
        <fullName evidence="1">Uncharacterized protein</fullName>
    </submittedName>
</protein>